<gene>
    <name evidence="6" type="primary">cbs_1</name>
    <name evidence="6" type="ORF">NRB56_13360</name>
</gene>
<sequence length="493" mass="50642">MPSGHGMSGEAPEAAAERNHGGAPLVPSGHSVSGVYESIADAIGNTPLVRLNRVTEGLAATVYVKLEYLNPLGSVKDRAALSMIEAAERSGELRPGGTVVEATSGNTGIALAAIAAARGYRSVVVVPDKSSAEKIALLRAYGAEVHISPGSRPSHHPEFVRNVARRLAAEIPGGWLAGQYDNPANPAAHRATTGPEIWVQTAGAVTHYVAGVGTGGTVSGAGAFLKAVSQDAVRVIGADPETSAYGGGDGRAWYVESVGHHLHPETEVDEWPSSYHRDVVDRIERVGDAEALRVLQRLAREEGMLLGGSSGTAIAAALRVARPLGPESVVVVIAPDSGRSYLSKYFDDDWLGRLGFPLFRAGSEPAVGAVLPIPLDGDARTVPSRATVAEARALLGDAPALPVLLQRNASGPAQIAEVLGSVSSVTLAHAPGPDPVTDHLSAPLPVVGTTDPVSKAAERISGYAGPVVVAHEGRGVTLVDAAEIATARKAADA</sequence>
<dbReference type="Proteomes" id="UP000431401">
    <property type="component" value="Unassembled WGS sequence"/>
</dbReference>
<evidence type="ECO:0000256" key="4">
    <source>
        <dbReference type="SAM" id="MobiDB-lite"/>
    </source>
</evidence>
<name>A0A7K0DJE8_9NOCA</name>
<keyword evidence="3" id="KW-0663">Pyridoxal phosphate</keyword>
<dbReference type="CDD" id="cd01561">
    <property type="entry name" value="CBS_like"/>
    <property type="match status" value="1"/>
</dbReference>
<feature type="region of interest" description="Disordered" evidence="4">
    <location>
        <begin position="1"/>
        <end position="27"/>
    </location>
</feature>
<evidence type="ECO:0000259" key="5">
    <source>
        <dbReference type="Pfam" id="PF00291"/>
    </source>
</evidence>
<dbReference type="GO" id="GO:0009069">
    <property type="term" value="P:serine family amino acid metabolic process"/>
    <property type="evidence" value="ECO:0007669"/>
    <property type="project" value="UniProtKB-ARBA"/>
</dbReference>
<dbReference type="FunFam" id="3.40.50.1100:FF:000003">
    <property type="entry name" value="Cystathionine beta-synthase"/>
    <property type="match status" value="1"/>
</dbReference>
<reference evidence="6 7" key="1">
    <citation type="submission" date="2019-10" db="EMBL/GenBank/DDBJ databases">
        <title>Nocardia macrotermitis sp. nov. and Nocardia aurantia sp. nov., isolated from the gut of fungus growing-termite Macrotermes natalensis.</title>
        <authorList>
            <person name="Benndorf R."/>
            <person name="Schwitalla J."/>
            <person name="Martin K."/>
            <person name="De Beer W."/>
            <person name="Kaster A.-K."/>
            <person name="Vollmers J."/>
            <person name="Poulsen M."/>
            <person name="Beemelmanns C."/>
        </authorList>
    </citation>
    <scope>NUCLEOTIDE SEQUENCE [LARGE SCALE GENOMIC DNA]</scope>
    <source>
        <strain evidence="6 7">RB56</strain>
    </source>
</reference>
<evidence type="ECO:0000256" key="1">
    <source>
        <dbReference type="ARBA" id="ARBA00001933"/>
    </source>
</evidence>
<dbReference type="AlphaFoldDB" id="A0A7K0DJE8"/>
<keyword evidence="6" id="KW-0456">Lyase</keyword>
<dbReference type="EC" id="4.2.1.22" evidence="6"/>
<dbReference type="SUPFAM" id="SSF53686">
    <property type="entry name" value="Tryptophan synthase beta subunit-like PLP-dependent enzymes"/>
    <property type="match status" value="1"/>
</dbReference>
<protein>
    <submittedName>
        <fullName evidence="6">Putative cystathionine beta-synthase</fullName>
        <ecNumber evidence="6">4.2.1.22</ecNumber>
    </submittedName>
</protein>
<comment type="similarity">
    <text evidence="2">Belongs to the cysteine synthase/cystathionine beta-synthase family.</text>
</comment>
<dbReference type="Gene3D" id="3.40.50.1100">
    <property type="match status" value="2"/>
</dbReference>
<dbReference type="InterPro" id="IPR050214">
    <property type="entry name" value="Cys_Synth/Cystath_Beta-Synth"/>
</dbReference>
<dbReference type="GO" id="GO:0044272">
    <property type="term" value="P:sulfur compound biosynthetic process"/>
    <property type="evidence" value="ECO:0007669"/>
    <property type="project" value="UniProtKB-ARBA"/>
</dbReference>
<dbReference type="InterPro" id="IPR036052">
    <property type="entry name" value="TrpB-like_PALP_sf"/>
</dbReference>
<dbReference type="GO" id="GO:0006534">
    <property type="term" value="P:cysteine metabolic process"/>
    <property type="evidence" value="ECO:0007669"/>
    <property type="project" value="UniProtKB-ARBA"/>
</dbReference>
<feature type="domain" description="Tryptophan synthase beta chain-like PALP" evidence="5">
    <location>
        <begin position="40"/>
        <end position="336"/>
    </location>
</feature>
<dbReference type="PANTHER" id="PTHR10314">
    <property type="entry name" value="CYSTATHIONINE BETA-SYNTHASE"/>
    <property type="match status" value="1"/>
</dbReference>
<comment type="caution">
    <text evidence="6">The sequence shown here is derived from an EMBL/GenBank/DDBJ whole genome shotgun (WGS) entry which is preliminary data.</text>
</comment>
<evidence type="ECO:0000313" key="7">
    <source>
        <dbReference type="Proteomes" id="UP000431401"/>
    </source>
</evidence>
<organism evidence="6 7">
    <name type="scientific">Nocardia aurantia</name>
    <dbReference type="NCBI Taxonomy" id="2585199"/>
    <lineage>
        <taxon>Bacteria</taxon>
        <taxon>Bacillati</taxon>
        <taxon>Actinomycetota</taxon>
        <taxon>Actinomycetes</taxon>
        <taxon>Mycobacteriales</taxon>
        <taxon>Nocardiaceae</taxon>
        <taxon>Nocardia</taxon>
    </lineage>
</organism>
<keyword evidence="7" id="KW-1185">Reference proteome</keyword>
<dbReference type="EMBL" id="WEGI01000003">
    <property type="protein sequence ID" value="MQY25777.1"/>
    <property type="molecule type" value="Genomic_DNA"/>
</dbReference>
<comment type="cofactor">
    <cofactor evidence="1">
        <name>pyridoxal 5'-phosphate</name>
        <dbReference type="ChEBI" id="CHEBI:597326"/>
    </cofactor>
</comment>
<accession>A0A7K0DJE8</accession>
<dbReference type="Pfam" id="PF00291">
    <property type="entry name" value="PALP"/>
    <property type="match status" value="1"/>
</dbReference>
<evidence type="ECO:0000313" key="6">
    <source>
        <dbReference type="EMBL" id="MQY25777.1"/>
    </source>
</evidence>
<proteinExistence type="inferred from homology"/>
<dbReference type="InterPro" id="IPR001926">
    <property type="entry name" value="TrpB-like_PALP"/>
</dbReference>
<evidence type="ECO:0000256" key="2">
    <source>
        <dbReference type="ARBA" id="ARBA00007103"/>
    </source>
</evidence>
<dbReference type="GO" id="GO:0004122">
    <property type="term" value="F:cystathionine beta-synthase activity"/>
    <property type="evidence" value="ECO:0007669"/>
    <property type="project" value="UniProtKB-EC"/>
</dbReference>
<evidence type="ECO:0000256" key="3">
    <source>
        <dbReference type="ARBA" id="ARBA00022898"/>
    </source>
</evidence>